<protein>
    <recommendedName>
        <fullName evidence="5">Carbonic anhydrase</fullName>
        <ecNumber evidence="5">4.2.1.1</ecNumber>
    </recommendedName>
    <alternativeName>
        <fullName evidence="5">Carbonate dehydratase</fullName>
    </alternativeName>
</protein>
<dbReference type="Gene3D" id="3.40.1050.10">
    <property type="entry name" value="Carbonic anhydrase"/>
    <property type="match status" value="1"/>
</dbReference>
<keyword evidence="5" id="KW-0456">Lyase</keyword>
<comment type="cofactor">
    <cofactor evidence="1">
        <name>Zn(2+)</name>
        <dbReference type="ChEBI" id="CHEBI:29105"/>
    </cofactor>
</comment>
<keyword evidence="7" id="KW-1185">Reference proteome</keyword>
<dbReference type="Pfam" id="PF00484">
    <property type="entry name" value="Pro_CA"/>
    <property type="match status" value="1"/>
</dbReference>
<dbReference type="SMART" id="SM00947">
    <property type="entry name" value="Pro_CA"/>
    <property type="match status" value="1"/>
</dbReference>
<dbReference type="SUPFAM" id="SSF53056">
    <property type="entry name" value="beta-carbonic anhydrase, cab"/>
    <property type="match status" value="1"/>
</dbReference>
<gene>
    <name evidence="6" type="ORF">BJX68DRAFT_243946</name>
</gene>
<dbReference type="PANTHER" id="PTHR43175">
    <property type="entry name" value="CARBONIC ANHYDRASE"/>
    <property type="match status" value="1"/>
</dbReference>
<accession>A0ABR4JTQ6</accession>
<evidence type="ECO:0000313" key="6">
    <source>
        <dbReference type="EMBL" id="KAL2843412.1"/>
    </source>
</evidence>
<dbReference type="PANTHER" id="PTHR43175:SF3">
    <property type="entry name" value="CARBON DISULFIDE HYDROLASE"/>
    <property type="match status" value="1"/>
</dbReference>
<dbReference type="InterPro" id="IPR001765">
    <property type="entry name" value="Carbonic_anhydrase"/>
</dbReference>
<evidence type="ECO:0000313" key="7">
    <source>
        <dbReference type="Proteomes" id="UP001610444"/>
    </source>
</evidence>
<comment type="function">
    <text evidence="5">Reversible hydration of carbon dioxide.</text>
</comment>
<comment type="caution">
    <text evidence="6">The sequence shown here is derived from an EMBL/GenBank/DDBJ whole genome shotgun (WGS) entry which is preliminary data.</text>
</comment>
<reference evidence="6 7" key="1">
    <citation type="submission" date="2024-07" db="EMBL/GenBank/DDBJ databases">
        <title>Section-level genome sequencing and comparative genomics of Aspergillus sections Usti and Cavernicolus.</title>
        <authorList>
            <consortium name="Lawrence Berkeley National Laboratory"/>
            <person name="Nybo J.L."/>
            <person name="Vesth T.C."/>
            <person name="Theobald S."/>
            <person name="Frisvad J.C."/>
            <person name="Larsen T.O."/>
            <person name="Kjaerboelling I."/>
            <person name="Rothschild-Mancinelli K."/>
            <person name="Lyhne E.K."/>
            <person name="Kogle M.E."/>
            <person name="Barry K."/>
            <person name="Clum A."/>
            <person name="Na H."/>
            <person name="Ledsgaard L."/>
            <person name="Lin J."/>
            <person name="Lipzen A."/>
            <person name="Kuo A."/>
            <person name="Riley R."/>
            <person name="Mondo S."/>
            <person name="LaButti K."/>
            <person name="Haridas S."/>
            <person name="Pangalinan J."/>
            <person name="Salamov A.A."/>
            <person name="Simmons B.A."/>
            <person name="Magnuson J.K."/>
            <person name="Chen J."/>
            <person name="Drula E."/>
            <person name="Henrissat B."/>
            <person name="Wiebenga A."/>
            <person name="Lubbers R.J."/>
            <person name="Gomes A.C."/>
            <person name="Macurrencykelacurrency M.R."/>
            <person name="Stajich J."/>
            <person name="Grigoriev I.V."/>
            <person name="Mortensen U.H."/>
            <person name="De vries R.P."/>
            <person name="Baker S.E."/>
            <person name="Andersen M.R."/>
        </authorList>
    </citation>
    <scope>NUCLEOTIDE SEQUENCE [LARGE SCALE GENOMIC DNA]</scope>
    <source>
        <strain evidence="6 7">CBS 756.74</strain>
    </source>
</reference>
<evidence type="ECO:0000256" key="3">
    <source>
        <dbReference type="ARBA" id="ARBA00022723"/>
    </source>
</evidence>
<dbReference type="RefSeq" id="XP_070895590.1">
    <property type="nucleotide sequence ID" value="XM_071041224.1"/>
</dbReference>
<evidence type="ECO:0000256" key="1">
    <source>
        <dbReference type="ARBA" id="ARBA00001947"/>
    </source>
</evidence>
<name>A0ABR4JTQ6_9EURO</name>
<comment type="similarity">
    <text evidence="2 5">Belongs to the beta-class carbonic anhydrase family.</text>
</comment>
<proteinExistence type="inferred from homology"/>
<evidence type="ECO:0000256" key="4">
    <source>
        <dbReference type="ARBA" id="ARBA00022833"/>
    </source>
</evidence>
<dbReference type="EC" id="4.2.1.1" evidence="5"/>
<keyword evidence="4 5" id="KW-0862">Zinc</keyword>
<dbReference type="Proteomes" id="UP001610444">
    <property type="component" value="Unassembled WGS sequence"/>
</dbReference>
<keyword evidence="3" id="KW-0479">Metal-binding</keyword>
<evidence type="ECO:0000256" key="5">
    <source>
        <dbReference type="RuleBase" id="RU003956"/>
    </source>
</evidence>
<dbReference type="InterPro" id="IPR036874">
    <property type="entry name" value="Carbonic_anhydrase_sf"/>
</dbReference>
<evidence type="ECO:0000256" key="2">
    <source>
        <dbReference type="ARBA" id="ARBA00006217"/>
    </source>
</evidence>
<dbReference type="GeneID" id="98156388"/>
<comment type="catalytic activity">
    <reaction evidence="5">
        <text>hydrogencarbonate + H(+) = CO2 + H2O</text>
        <dbReference type="Rhea" id="RHEA:10748"/>
        <dbReference type="ChEBI" id="CHEBI:15377"/>
        <dbReference type="ChEBI" id="CHEBI:15378"/>
        <dbReference type="ChEBI" id="CHEBI:16526"/>
        <dbReference type="ChEBI" id="CHEBI:17544"/>
        <dbReference type="EC" id="4.2.1.1"/>
    </reaction>
</comment>
<sequence length="188" mass="20651">MTSAPNPALSALIERNIAYAKAHTPIVTNTELKASRIPAYKTLIITCTDGRIRPEKFLDIENPHEFLISRNSGARARPAIANLLALDELVGLEMVLVIGHTDCGARNFDEDAIRERLRERVLKEEGAPREYEGVVEGLEFGKIEGSIEESVQADVNLLKSSPLVREGLRGNIFGAVFDIETGKLIMVA</sequence>
<organism evidence="6 7">
    <name type="scientific">Aspergillus pseudodeflectus</name>
    <dbReference type="NCBI Taxonomy" id="176178"/>
    <lineage>
        <taxon>Eukaryota</taxon>
        <taxon>Fungi</taxon>
        <taxon>Dikarya</taxon>
        <taxon>Ascomycota</taxon>
        <taxon>Pezizomycotina</taxon>
        <taxon>Eurotiomycetes</taxon>
        <taxon>Eurotiomycetidae</taxon>
        <taxon>Eurotiales</taxon>
        <taxon>Aspergillaceae</taxon>
        <taxon>Aspergillus</taxon>
        <taxon>Aspergillus subgen. Nidulantes</taxon>
    </lineage>
</organism>
<dbReference type="EMBL" id="JBFXLR010000046">
    <property type="protein sequence ID" value="KAL2843412.1"/>
    <property type="molecule type" value="Genomic_DNA"/>
</dbReference>